<proteinExistence type="predicted"/>
<dbReference type="RefSeq" id="WP_167595203.1">
    <property type="nucleotide sequence ID" value="NZ_CP013234.1"/>
</dbReference>
<dbReference type="Proteomes" id="UP000074561">
    <property type="component" value="Chromosome"/>
</dbReference>
<dbReference type="EMBL" id="CP013234">
    <property type="protein sequence ID" value="AMP06966.1"/>
    <property type="molecule type" value="Genomic_DNA"/>
</dbReference>
<dbReference type="STRING" id="279113.CPter91_4667"/>
<accession>A0A127QAF3</accession>
<gene>
    <name evidence="1" type="ORF">CPter91_4667</name>
</gene>
<reference evidence="1 2" key="1">
    <citation type="submission" date="2015-11" db="EMBL/GenBank/DDBJ databases">
        <title>Exploring the genomic traits of fungus-feeding bacterial genus Collimonas.</title>
        <authorList>
            <person name="Song C."/>
            <person name="Schmidt R."/>
            <person name="de Jager V."/>
            <person name="Krzyzanowska D."/>
            <person name="Jongedijk E."/>
            <person name="Cankar K."/>
            <person name="Beekwilder J."/>
            <person name="van Veen A."/>
            <person name="de Boer W."/>
            <person name="van Veen J.A."/>
            <person name="Garbeva P."/>
        </authorList>
    </citation>
    <scope>NUCLEOTIDE SEQUENCE [LARGE SCALE GENOMIC DNA]</scope>
    <source>
        <strain evidence="1 2">Ter91</strain>
    </source>
</reference>
<protein>
    <submittedName>
        <fullName evidence="1">Uncharacterized protein</fullName>
    </submittedName>
</protein>
<name>A0A127QAF3_9BURK</name>
<sequence>MPAAVGKFPITRANLNNNTNVTTGIDAIPEKPSGWYIDLELSGNNIAIGRRT</sequence>
<evidence type="ECO:0000313" key="1">
    <source>
        <dbReference type="EMBL" id="AMP06966.1"/>
    </source>
</evidence>
<dbReference type="AlphaFoldDB" id="A0A127QAF3"/>
<organism evidence="1 2">
    <name type="scientific">Collimonas pratensis</name>
    <dbReference type="NCBI Taxonomy" id="279113"/>
    <lineage>
        <taxon>Bacteria</taxon>
        <taxon>Pseudomonadati</taxon>
        <taxon>Pseudomonadota</taxon>
        <taxon>Betaproteobacteria</taxon>
        <taxon>Burkholderiales</taxon>
        <taxon>Oxalobacteraceae</taxon>
        <taxon>Collimonas</taxon>
    </lineage>
</organism>
<dbReference type="PATRIC" id="fig|279113.9.peg.4623"/>
<dbReference type="KEGG" id="cpra:CPter91_4667"/>
<evidence type="ECO:0000313" key="2">
    <source>
        <dbReference type="Proteomes" id="UP000074561"/>
    </source>
</evidence>